<evidence type="ECO:0000256" key="1">
    <source>
        <dbReference type="ARBA" id="ARBA00004370"/>
    </source>
</evidence>
<evidence type="ECO:0000313" key="9">
    <source>
        <dbReference type="EMBL" id="KXS10896.1"/>
    </source>
</evidence>
<evidence type="ECO:0000256" key="3">
    <source>
        <dbReference type="ARBA" id="ARBA00022692"/>
    </source>
</evidence>
<dbReference type="InterPro" id="IPR055412">
    <property type="entry name" value="UVB_sens_C"/>
</dbReference>
<dbReference type="AlphaFoldDB" id="A0A139A281"/>
<reference evidence="9 10" key="1">
    <citation type="journal article" date="2015" name="Genome Biol. Evol.">
        <title>Phylogenomic analyses indicate that early fungi evolved digesting cell walls of algal ancestors of land plants.</title>
        <authorList>
            <person name="Chang Y."/>
            <person name="Wang S."/>
            <person name="Sekimoto S."/>
            <person name="Aerts A.L."/>
            <person name="Choi C."/>
            <person name="Clum A."/>
            <person name="LaButti K.M."/>
            <person name="Lindquist E.A."/>
            <person name="Yee Ngan C."/>
            <person name="Ohm R.A."/>
            <person name="Salamov A.A."/>
            <person name="Grigoriev I.V."/>
            <person name="Spatafora J.W."/>
            <person name="Berbee M.L."/>
        </authorList>
    </citation>
    <scope>NUCLEOTIDE SEQUENCE [LARGE SCALE GENOMIC DNA]</scope>
    <source>
        <strain evidence="9 10">JEL478</strain>
    </source>
</reference>
<keyword evidence="10" id="KW-1185">Reference proteome</keyword>
<keyword evidence="3 6" id="KW-0812">Transmembrane</keyword>
<evidence type="ECO:0000256" key="2">
    <source>
        <dbReference type="ARBA" id="ARBA00007558"/>
    </source>
</evidence>
<keyword evidence="4 6" id="KW-1133">Transmembrane helix</keyword>
<dbReference type="PANTHER" id="PTHR12770:SF31">
    <property type="entry name" value="RUS FAMILY MEMBER 1"/>
    <property type="match status" value="1"/>
</dbReference>
<gene>
    <name evidence="9" type="ORF">M427DRAFT_36502</name>
</gene>
<dbReference type="InterPro" id="IPR006968">
    <property type="entry name" value="RUS_fam"/>
</dbReference>
<evidence type="ECO:0000313" key="10">
    <source>
        <dbReference type="Proteomes" id="UP000070544"/>
    </source>
</evidence>
<comment type="similarity">
    <text evidence="2">Belongs to the RUS1 family.</text>
</comment>
<dbReference type="OrthoDB" id="364779at2759"/>
<evidence type="ECO:0000256" key="5">
    <source>
        <dbReference type="ARBA" id="ARBA00023136"/>
    </source>
</evidence>
<dbReference type="Pfam" id="PF24160">
    <property type="entry name" value="UVB_sens_C"/>
    <property type="match status" value="1"/>
</dbReference>
<organism evidence="9 10">
    <name type="scientific">Gonapodya prolifera (strain JEL478)</name>
    <name type="common">Monoblepharis prolifera</name>
    <dbReference type="NCBI Taxonomy" id="1344416"/>
    <lineage>
        <taxon>Eukaryota</taxon>
        <taxon>Fungi</taxon>
        <taxon>Fungi incertae sedis</taxon>
        <taxon>Chytridiomycota</taxon>
        <taxon>Chytridiomycota incertae sedis</taxon>
        <taxon>Monoblepharidomycetes</taxon>
        <taxon>Monoblepharidales</taxon>
        <taxon>Gonapodyaceae</taxon>
        <taxon>Gonapodya</taxon>
    </lineage>
</organism>
<dbReference type="EMBL" id="KQ965812">
    <property type="protein sequence ID" value="KXS10896.1"/>
    <property type="molecule type" value="Genomic_DNA"/>
</dbReference>
<accession>A0A139A281</accession>
<sequence length="512" mass="55733">MDESQSRLAPPSYEETHVRLSRSLSRASDVQHPIVAVTVPMNQSVLAEEFNLAGTVAVSFSVDRGQPLVVTSSRLRGSPIAFLSFAEVVQFLREAFLPDGFPHSVTPDYLPYQIADSVQAFASSITGLLATRAATATGALVTWVIKDGTGMLGKILFAWKVNTRLDSDAKSWRFVADILNDSAILIEVVSSYLPTHLFPYLAASATLVRAACGVAAGASKSALTFHFAKQGNAGDLNAKEGSQETVVGLAGMLTGTFLLTSLPDNLPVTLTLFLLFTFTHLLVNYLGVRSVVLSTLNRQRASILIRDWAVKCGETWGGARAPEALSTAEVARREGVFWRQRRPGIRFGCRLHDVLGPTKSQVHLSLLLRTFRTDNYILSHHSNSVYVALSSSASARDIARAYFHAVVLSSAVMGEWNWRGWRAGVAGWARKGDKKGLSALERHGDIGTDGLQEAVAALGDATMETLSFTRAAFDMLVDEVEAKGWDVRRLEERSMLEEGAWRYRAGDSLKGE</sequence>
<proteinExistence type="inferred from homology"/>
<dbReference type="Proteomes" id="UP000070544">
    <property type="component" value="Unassembled WGS sequence"/>
</dbReference>
<comment type="subcellular location">
    <subcellularLocation>
        <location evidence="1">Membrane</location>
    </subcellularLocation>
</comment>
<feature type="domain" description="Protein root UVB sensitive/RUS" evidence="7">
    <location>
        <begin position="87"/>
        <end position="309"/>
    </location>
</feature>
<evidence type="ECO:0000259" key="7">
    <source>
        <dbReference type="Pfam" id="PF04884"/>
    </source>
</evidence>
<dbReference type="GO" id="GO:0016020">
    <property type="term" value="C:membrane"/>
    <property type="evidence" value="ECO:0007669"/>
    <property type="project" value="UniProtKB-SubCell"/>
</dbReference>
<protein>
    <submittedName>
        <fullName evidence="9">DUF647-domain-containing protein</fullName>
    </submittedName>
</protein>
<evidence type="ECO:0000256" key="4">
    <source>
        <dbReference type="ARBA" id="ARBA00022989"/>
    </source>
</evidence>
<evidence type="ECO:0000259" key="8">
    <source>
        <dbReference type="Pfam" id="PF24160"/>
    </source>
</evidence>
<keyword evidence="5 6" id="KW-0472">Membrane</keyword>
<evidence type="ECO:0000256" key="6">
    <source>
        <dbReference type="SAM" id="Phobius"/>
    </source>
</evidence>
<dbReference type="InterPro" id="IPR054549">
    <property type="entry name" value="UVB_sens_RUS_dom"/>
</dbReference>
<dbReference type="Pfam" id="PF04884">
    <property type="entry name" value="UVB_sens_prot"/>
    <property type="match status" value="1"/>
</dbReference>
<feature type="transmembrane region" description="Helical" evidence="6">
    <location>
        <begin position="268"/>
        <end position="288"/>
    </location>
</feature>
<name>A0A139A281_GONPJ</name>
<feature type="domain" description="Root UVB sensitive protein C-terminal" evidence="8">
    <location>
        <begin position="325"/>
        <end position="503"/>
    </location>
</feature>
<dbReference type="PANTHER" id="PTHR12770">
    <property type="entry name" value="RUS1 FAMILY PROTEIN C16ORF58"/>
    <property type="match status" value="1"/>
</dbReference>